<dbReference type="AlphaFoldDB" id="A0AAV2GND0"/>
<protein>
    <submittedName>
        <fullName evidence="1">Uncharacterized protein</fullName>
    </submittedName>
</protein>
<proteinExistence type="predicted"/>
<dbReference type="EMBL" id="OZ034822">
    <property type="protein sequence ID" value="CAL1411328.1"/>
    <property type="molecule type" value="Genomic_DNA"/>
</dbReference>
<reference evidence="1 2" key="1">
    <citation type="submission" date="2024-04" db="EMBL/GenBank/DDBJ databases">
        <authorList>
            <person name="Fracassetti M."/>
        </authorList>
    </citation>
    <scope>NUCLEOTIDE SEQUENCE [LARGE SCALE GENOMIC DNA]</scope>
</reference>
<gene>
    <name evidence="1" type="ORF">LTRI10_LOCUS50694</name>
</gene>
<sequence length="86" mass="10125">MRFQALGCGHESCEECMDNDDEVEILESAATANKYYHHRLVSSSRLHKKDPTSDRASYRATLTNKTKRKKKKKMKVVRDQVHYFYL</sequence>
<evidence type="ECO:0000313" key="2">
    <source>
        <dbReference type="Proteomes" id="UP001497516"/>
    </source>
</evidence>
<dbReference type="Proteomes" id="UP001497516">
    <property type="component" value="Chromosome 9"/>
</dbReference>
<keyword evidence="2" id="KW-1185">Reference proteome</keyword>
<organism evidence="1 2">
    <name type="scientific">Linum trigynum</name>
    <dbReference type="NCBI Taxonomy" id="586398"/>
    <lineage>
        <taxon>Eukaryota</taxon>
        <taxon>Viridiplantae</taxon>
        <taxon>Streptophyta</taxon>
        <taxon>Embryophyta</taxon>
        <taxon>Tracheophyta</taxon>
        <taxon>Spermatophyta</taxon>
        <taxon>Magnoliopsida</taxon>
        <taxon>eudicotyledons</taxon>
        <taxon>Gunneridae</taxon>
        <taxon>Pentapetalae</taxon>
        <taxon>rosids</taxon>
        <taxon>fabids</taxon>
        <taxon>Malpighiales</taxon>
        <taxon>Linaceae</taxon>
        <taxon>Linum</taxon>
    </lineage>
</organism>
<accession>A0AAV2GND0</accession>
<evidence type="ECO:0000313" key="1">
    <source>
        <dbReference type="EMBL" id="CAL1411328.1"/>
    </source>
</evidence>
<name>A0AAV2GND0_9ROSI</name>